<dbReference type="InterPro" id="IPR043129">
    <property type="entry name" value="ATPase_NBD"/>
</dbReference>
<dbReference type="AlphaFoldDB" id="A0A7X2P4Y6"/>
<proteinExistence type="predicted"/>
<protein>
    <submittedName>
        <fullName evidence="1">ParM/StbA family protein</fullName>
    </submittedName>
</protein>
<dbReference type="RefSeq" id="WP_154432827.1">
    <property type="nucleotide sequence ID" value="NZ_VUMS01000025.1"/>
</dbReference>
<comment type="caution">
    <text evidence="1">The sequence shown here is derived from an EMBL/GenBank/DDBJ whole genome shotgun (WGS) entry which is preliminary data.</text>
</comment>
<dbReference type="Gene3D" id="3.30.420.40">
    <property type="match status" value="1"/>
</dbReference>
<gene>
    <name evidence="1" type="ORF">FYJ57_12050</name>
</gene>
<dbReference type="SUPFAM" id="SSF53067">
    <property type="entry name" value="Actin-like ATPase domain"/>
    <property type="match status" value="2"/>
</dbReference>
<dbReference type="EMBL" id="VUMS01000025">
    <property type="protein sequence ID" value="MST67429.1"/>
    <property type="molecule type" value="Genomic_DNA"/>
</dbReference>
<reference evidence="1 2" key="1">
    <citation type="submission" date="2019-08" db="EMBL/GenBank/DDBJ databases">
        <title>In-depth cultivation of the pig gut microbiome towards novel bacterial diversity and tailored functional studies.</title>
        <authorList>
            <person name="Wylensek D."/>
            <person name="Hitch T.C.A."/>
            <person name="Clavel T."/>
        </authorList>
    </citation>
    <scope>NUCLEOTIDE SEQUENCE [LARGE SCALE GENOMIC DNA]</scope>
    <source>
        <strain evidence="1 2">BSM-380-WT-5A</strain>
    </source>
</reference>
<keyword evidence="2" id="KW-1185">Reference proteome</keyword>
<dbReference type="Proteomes" id="UP000440513">
    <property type="component" value="Unassembled WGS sequence"/>
</dbReference>
<evidence type="ECO:0000313" key="2">
    <source>
        <dbReference type="Proteomes" id="UP000440513"/>
    </source>
</evidence>
<evidence type="ECO:0000313" key="1">
    <source>
        <dbReference type="EMBL" id="MST67429.1"/>
    </source>
</evidence>
<organism evidence="1 2">
    <name type="scientific">Oliverpabstia intestinalis</name>
    <dbReference type="NCBI Taxonomy" id="2606633"/>
    <lineage>
        <taxon>Bacteria</taxon>
        <taxon>Bacillati</taxon>
        <taxon>Bacillota</taxon>
        <taxon>Clostridia</taxon>
        <taxon>Lachnospirales</taxon>
        <taxon>Lachnospiraceae</taxon>
        <taxon>Oliverpabstia</taxon>
    </lineage>
</organism>
<sequence length="402" mass="46693">MNTSIYRTRTEWVPKVYEKIKRNDDYWVIGLDSGYGGMKGFSPNKYFCFPSYARLLEKDKSMMTMYDRQDVIYEDLDTGEIYLLGRNAQNSISRNDINDTDNELFNRKRFKNKKFYVLCMAAIGLAAMPNQKHSDFHGIGKEIIIQAGLPPAYLEMDREPYIHMFSRAANYRLKVGKNPWQEFHITIDPKNVYVMAQPSGTMASINIGNNGQYIPEARNYLTGNVLILDIGFHTMDVFGMKGHVRSINESFDRFGMRSILQMVSDEIKKEKNTEIRVSCMQKYLEKGTIPFTSEMGMDEDEFRFSDEEWPFDTILERCSLKVCNAALKHLSTITDQFADYEYLVVTGGTGAAWYAWIQEKFKGSKLKIIPGNQNDSLDMQYANVRGYYLFRTMMMQQKKKQK</sequence>
<name>A0A7X2P4Y6_9FIRM</name>
<accession>A0A7X2P4Y6</accession>